<keyword evidence="1" id="KW-0472">Membrane</keyword>
<protein>
    <submittedName>
        <fullName evidence="2">Uncharacterized protein</fullName>
    </submittedName>
</protein>
<feature type="transmembrane region" description="Helical" evidence="1">
    <location>
        <begin position="125"/>
        <end position="145"/>
    </location>
</feature>
<comment type="caution">
    <text evidence="2">The sequence shown here is derived from an EMBL/GenBank/DDBJ whole genome shotgun (WGS) entry which is preliminary data.</text>
</comment>
<gene>
    <name evidence="2" type="ORF">XAT740_LOCUS30691</name>
</gene>
<dbReference type="EMBL" id="CAJNOR010002751">
    <property type="protein sequence ID" value="CAF1335969.1"/>
    <property type="molecule type" value="Genomic_DNA"/>
</dbReference>
<organism evidence="2 3">
    <name type="scientific">Adineta ricciae</name>
    <name type="common">Rotifer</name>
    <dbReference type="NCBI Taxonomy" id="249248"/>
    <lineage>
        <taxon>Eukaryota</taxon>
        <taxon>Metazoa</taxon>
        <taxon>Spiralia</taxon>
        <taxon>Gnathifera</taxon>
        <taxon>Rotifera</taxon>
        <taxon>Eurotatoria</taxon>
        <taxon>Bdelloidea</taxon>
        <taxon>Adinetida</taxon>
        <taxon>Adinetidae</taxon>
        <taxon>Adineta</taxon>
    </lineage>
</organism>
<reference evidence="2" key="1">
    <citation type="submission" date="2021-02" db="EMBL/GenBank/DDBJ databases">
        <authorList>
            <person name="Nowell W R."/>
        </authorList>
    </citation>
    <scope>NUCLEOTIDE SEQUENCE</scope>
</reference>
<name>A0A815GAR7_ADIRI</name>
<feature type="transmembrane region" description="Helical" evidence="1">
    <location>
        <begin position="93"/>
        <end position="113"/>
    </location>
</feature>
<evidence type="ECO:0000313" key="3">
    <source>
        <dbReference type="Proteomes" id="UP000663828"/>
    </source>
</evidence>
<keyword evidence="1" id="KW-0812">Transmembrane</keyword>
<evidence type="ECO:0000313" key="2">
    <source>
        <dbReference type="EMBL" id="CAF1335969.1"/>
    </source>
</evidence>
<keyword evidence="3" id="KW-1185">Reference proteome</keyword>
<proteinExistence type="predicted"/>
<dbReference type="Proteomes" id="UP000663828">
    <property type="component" value="Unassembled WGS sequence"/>
</dbReference>
<accession>A0A815GAR7</accession>
<evidence type="ECO:0000256" key="1">
    <source>
        <dbReference type="SAM" id="Phobius"/>
    </source>
</evidence>
<keyword evidence="1" id="KW-1133">Transmembrane helix</keyword>
<sequence>MNETNLASIVLGVIAGFYTTVFLLCFSDVVYLSKEMSKMKGELAYIRNSYSNQTIISRLTAAHDYNQSDLTYPKKLSGQLCLSYNEQKQILDYANFLCNMAILIFGSYSIYMYGLGTSHGLPYRFVFFFMKILTIALSVCLNLYFKQRLPSDIFLYMWIDVNCLASIYRSIRQTV</sequence>
<feature type="transmembrane region" description="Helical" evidence="1">
    <location>
        <begin position="6"/>
        <end position="31"/>
    </location>
</feature>
<dbReference type="AlphaFoldDB" id="A0A815GAR7"/>